<name>A0A1N7SCY1_9BURK</name>
<dbReference type="EMBL" id="CYGX02000049">
    <property type="protein sequence ID" value="SIT44828.1"/>
    <property type="molecule type" value="Genomic_DNA"/>
</dbReference>
<dbReference type="Proteomes" id="UP000187012">
    <property type="component" value="Unassembled WGS sequence"/>
</dbReference>
<reference evidence="1 2" key="1">
    <citation type="submission" date="2016-12" db="EMBL/GenBank/DDBJ databases">
        <authorList>
            <person name="Song W.-J."/>
            <person name="Kurnit D.M."/>
        </authorList>
    </citation>
    <scope>NUCLEOTIDE SEQUENCE [LARGE SCALE GENOMIC DNA]</scope>
    <source>
        <strain evidence="1 2">STM7296</strain>
    </source>
</reference>
<accession>A0A1N7SCY1</accession>
<dbReference type="AlphaFoldDB" id="A0A1N7SCY1"/>
<evidence type="ECO:0000313" key="1">
    <source>
        <dbReference type="EMBL" id="SIT44828.1"/>
    </source>
</evidence>
<gene>
    <name evidence="1" type="ORF">BN2475_490062</name>
</gene>
<organism evidence="1 2">
    <name type="scientific">Paraburkholderia ribeironis</name>
    <dbReference type="NCBI Taxonomy" id="1247936"/>
    <lineage>
        <taxon>Bacteria</taxon>
        <taxon>Pseudomonadati</taxon>
        <taxon>Pseudomonadota</taxon>
        <taxon>Betaproteobacteria</taxon>
        <taxon>Burkholderiales</taxon>
        <taxon>Burkholderiaceae</taxon>
        <taxon>Paraburkholderia</taxon>
    </lineage>
</organism>
<proteinExistence type="predicted"/>
<keyword evidence="2" id="KW-1185">Reference proteome</keyword>
<protein>
    <submittedName>
        <fullName evidence="1">Uncharacterized protein</fullName>
    </submittedName>
</protein>
<sequence>MRGERLGRWHGGLWIAVDEGRAGALRTFVAGICQGRAAVRAREGFCAALRYGETLSGKLRVSEKRDPCG</sequence>
<evidence type="ECO:0000313" key="2">
    <source>
        <dbReference type="Proteomes" id="UP000187012"/>
    </source>
</evidence>